<protein>
    <submittedName>
        <fullName evidence="1">Os02g0665350 protein</fullName>
    </submittedName>
</protein>
<gene>
    <name evidence="1" type="ordered locus">Os02g0665350</name>
    <name evidence="1" type="ORF">OSNPB_020665350</name>
</gene>
<dbReference type="InParanoid" id="A0A0P0VN31"/>
<evidence type="ECO:0000313" key="1">
    <source>
        <dbReference type="EMBL" id="BAS80180.1"/>
    </source>
</evidence>
<dbReference type="PaxDb" id="39947-A0A0P0VN31"/>
<sequence length="273" mass="30640">MLLFFFSGHAIPSHLGPSSNRVILSFSSSFFEDNHQGAVYNPWGSNQVPHLLAKLRNQQSMARVIGGARVTVQELLGGDDDRAAHHVVRRDPPELPLGDAALHRAAIRAPEGDRELPHLVHLLEPERVRRHRHQHRRRHIHLRRVHRLAAGPDVRHGAADAHHVGLPVEEDGDGRVVEVLLLDGRQLLAGHRWRRVDDGAHLVVAVPEPAKERDVVLRCQVVHEARVHGLRRVDEAGAEAEHIGIVAFLVGYRPPPAVQRVGRCHHGRLDRRR</sequence>
<dbReference type="EMBL" id="AP014958">
    <property type="protein sequence ID" value="BAS80180.1"/>
    <property type="molecule type" value="Genomic_DNA"/>
</dbReference>
<reference evidence="2" key="1">
    <citation type="journal article" date="2005" name="Nature">
        <title>The map-based sequence of the rice genome.</title>
        <authorList>
            <consortium name="International rice genome sequencing project (IRGSP)"/>
            <person name="Matsumoto T."/>
            <person name="Wu J."/>
            <person name="Kanamori H."/>
            <person name="Katayose Y."/>
            <person name="Fujisawa M."/>
            <person name="Namiki N."/>
            <person name="Mizuno H."/>
            <person name="Yamamoto K."/>
            <person name="Antonio B.A."/>
            <person name="Baba T."/>
            <person name="Sakata K."/>
            <person name="Nagamura Y."/>
            <person name="Aoki H."/>
            <person name="Arikawa K."/>
            <person name="Arita K."/>
            <person name="Bito T."/>
            <person name="Chiden Y."/>
            <person name="Fujitsuka N."/>
            <person name="Fukunaka R."/>
            <person name="Hamada M."/>
            <person name="Harada C."/>
            <person name="Hayashi A."/>
            <person name="Hijishita S."/>
            <person name="Honda M."/>
            <person name="Hosokawa S."/>
            <person name="Ichikawa Y."/>
            <person name="Idonuma A."/>
            <person name="Iijima M."/>
            <person name="Ikeda M."/>
            <person name="Ikeno M."/>
            <person name="Ito K."/>
            <person name="Ito S."/>
            <person name="Ito T."/>
            <person name="Ito Y."/>
            <person name="Ito Y."/>
            <person name="Iwabuchi A."/>
            <person name="Kamiya K."/>
            <person name="Karasawa W."/>
            <person name="Kurita K."/>
            <person name="Katagiri S."/>
            <person name="Kikuta A."/>
            <person name="Kobayashi H."/>
            <person name="Kobayashi N."/>
            <person name="Machita K."/>
            <person name="Maehara T."/>
            <person name="Masukawa M."/>
            <person name="Mizubayashi T."/>
            <person name="Mukai Y."/>
            <person name="Nagasaki H."/>
            <person name="Nagata Y."/>
            <person name="Naito S."/>
            <person name="Nakashima M."/>
            <person name="Nakama Y."/>
            <person name="Nakamichi Y."/>
            <person name="Nakamura M."/>
            <person name="Meguro A."/>
            <person name="Negishi M."/>
            <person name="Ohta I."/>
            <person name="Ohta T."/>
            <person name="Okamoto M."/>
            <person name="Ono N."/>
            <person name="Saji S."/>
            <person name="Sakaguchi M."/>
            <person name="Sakai K."/>
            <person name="Shibata M."/>
            <person name="Shimokawa T."/>
            <person name="Song J."/>
            <person name="Takazaki Y."/>
            <person name="Terasawa K."/>
            <person name="Tsugane M."/>
            <person name="Tsuji K."/>
            <person name="Ueda S."/>
            <person name="Waki K."/>
            <person name="Yamagata H."/>
            <person name="Yamamoto M."/>
            <person name="Yamamoto S."/>
            <person name="Yamane H."/>
            <person name="Yoshiki S."/>
            <person name="Yoshihara R."/>
            <person name="Yukawa K."/>
            <person name="Zhong H."/>
            <person name="Yano M."/>
            <person name="Yuan Q."/>
            <person name="Ouyang S."/>
            <person name="Liu J."/>
            <person name="Jones K.M."/>
            <person name="Gansberger K."/>
            <person name="Moffat K."/>
            <person name="Hill J."/>
            <person name="Bera J."/>
            <person name="Fadrosh D."/>
            <person name="Jin S."/>
            <person name="Johri S."/>
            <person name="Kim M."/>
            <person name="Overton L."/>
            <person name="Reardon M."/>
            <person name="Tsitrin T."/>
            <person name="Vuong H."/>
            <person name="Weaver B."/>
            <person name="Ciecko A."/>
            <person name="Tallon L."/>
            <person name="Jackson J."/>
            <person name="Pai G."/>
            <person name="Aken S.V."/>
            <person name="Utterback T."/>
            <person name="Reidmuller S."/>
            <person name="Feldblyum T."/>
            <person name="Hsiao J."/>
            <person name="Zismann V."/>
            <person name="Iobst S."/>
            <person name="de Vazeille A.R."/>
            <person name="Buell C.R."/>
            <person name="Ying K."/>
            <person name="Li Y."/>
            <person name="Lu T."/>
            <person name="Huang Y."/>
            <person name="Zhao Q."/>
            <person name="Feng Q."/>
            <person name="Zhang L."/>
            <person name="Zhu J."/>
            <person name="Weng Q."/>
            <person name="Mu J."/>
            <person name="Lu Y."/>
            <person name="Fan D."/>
            <person name="Liu Y."/>
            <person name="Guan J."/>
            <person name="Zhang Y."/>
            <person name="Yu S."/>
            <person name="Liu X."/>
            <person name="Zhang Y."/>
            <person name="Hong G."/>
            <person name="Han B."/>
            <person name="Choisne N."/>
            <person name="Demange N."/>
            <person name="Orjeda G."/>
            <person name="Samain S."/>
            <person name="Cattolico L."/>
            <person name="Pelletier E."/>
            <person name="Couloux A."/>
            <person name="Segurens B."/>
            <person name="Wincker P."/>
            <person name="D'Hont A."/>
            <person name="Scarpelli C."/>
            <person name="Weissenbach J."/>
            <person name="Salanoubat M."/>
            <person name="Quetier F."/>
            <person name="Yu Y."/>
            <person name="Kim H.R."/>
            <person name="Rambo T."/>
            <person name="Currie J."/>
            <person name="Collura K."/>
            <person name="Luo M."/>
            <person name="Yang T."/>
            <person name="Ammiraju J.S.S."/>
            <person name="Engler F."/>
            <person name="Soderlund C."/>
            <person name="Wing R.A."/>
            <person name="Palmer L.E."/>
            <person name="de la Bastide M."/>
            <person name="Spiegel L."/>
            <person name="Nascimento L."/>
            <person name="Zutavern T."/>
            <person name="O'Shaughnessy A."/>
            <person name="Dike S."/>
            <person name="Dedhia N."/>
            <person name="Preston R."/>
            <person name="Balija V."/>
            <person name="McCombie W.R."/>
            <person name="Chow T."/>
            <person name="Chen H."/>
            <person name="Chung M."/>
            <person name="Chen C."/>
            <person name="Shaw J."/>
            <person name="Wu H."/>
            <person name="Hsiao K."/>
            <person name="Chao Y."/>
            <person name="Chu M."/>
            <person name="Cheng C."/>
            <person name="Hour A."/>
            <person name="Lee P."/>
            <person name="Lin S."/>
            <person name="Lin Y."/>
            <person name="Liou J."/>
            <person name="Liu S."/>
            <person name="Hsing Y."/>
            <person name="Raghuvanshi S."/>
            <person name="Mohanty A."/>
            <person name="Bharti A.K."/>
            <person name="Gaur A."/>
            <person name="Gupta V."/>
            <person name="Kumar D."/>
            <person name="Ravi V."/>
            <person name="Vij S."/>
            <person name="Kapur A."/>
            <person name="Khurana P."/>
            <person name="Khurana P."/>
            <person name="Khurana J.P."/>
            <person name="Tyagi A.K."/>
            <person name="Gaikwad K."/>
            <person name="Singh A."/>
            <person name="Dalal V."/>
            <person name="Srivastava S."/>
            <person name="Dixit A."/>
            <person name="Pal A.K."/>
            <person name="Ghazi I.A."/>
            <person name="Yadav M."/>
            <person name="Pandit A."/>
            <person name="Bhargava A."/>
            <person name="Sureshbabu K."/>
            <person name="Batra K."/>
            <person name="Sharma T.R."/>
            <person name="Mohapatra T."/>
            <person name="Singh N.K."/>
            <person name="Messing J."/>
            <person name="Nelson A.B."/>
            <person name="Fuks G."/>
            <person name="Kavchok S."/>
            <person name="Keizer G."/>
            <person name="Linton E."/>
            <person name="Llaca V."/>
            <person name="Song R."/>
            <person name="Tanyolac B."/>
            <person name="Young S."/>
            <person name="Ho-Il K."/>
            <person name="Hahn J.H."/>
            <person name="Sangsakoo G."/>
            <person name="Vanavichit A."/>
            <person name="de Mattos Luiz.A.T."/>
            <person name="Zimmer P.D."/>
            <person name="Malone G."/>
            <person name="Dellagostin O."/>
            <person name="de Oliveira A.C."/>
            <person name="Bevan M."/>
            <person name="Bancroft I."/>
            <person name="Minx P."/>
            <person name="Cordum H."/>
            <person name="Wilson R."/>
            <person name="Cheng Z."/>
            <person name="Jin W."/>
            <person name="Jiang J."/>
            <person name="Leong S.A."/>
            <person name="Iwama H."/>
            <person name="Gojobori T."/>
            <person name="Itoh T."/>
            <person name="Niimura Y."/>
            <person name="Fujii Y."/>
            <person name="Habara T."/>
            <person name="Sakai H."/>
            <person name="Sato Y."/>
            <person name="Wilson G."/>
            <person name="Kumar K."/>
            <person name="McCouch S."/>
            <person name="Juretic N."/>
            <person name="Hoen D."/>
            <person name="Wright S."/>
            <person name="Bruskiewich R."/>
            <person name="Bureau T."/>
            <person name="Miyao A."/>
            <person name="Hirochika H."/>
            <person name="Nishikawa T."/>
            <person name="Kadowaki K."/>
            <person name="Sugiura M."/>
            <person name="Burr B."/>
            <person name="Sasaki T."/>
        </authorList>
    </citation>
    <scope>NUCLEOTIDE SEQUENCE [LARGE SCALE GENOMIC DNA]</scope>
    <source>
        <strain evidence="2">cv. Nipponbare</strain>
    </source>
</reference>
<reference evidence="1 2" key="2">
    <citation type="journal article" date="2013" name="Plant Cell Physiol.">
        <title>Rice Annotation Project Database (RAP-DB): an integrative and interactive database for rice genomics.</title>
        <authorList>
            <person name="Sakai H."/>
            <person name="Lee S.S."/>
            <person name="Tanaka T."/>
            <person name="Numa H."/>
            <person name="Kim J."/>
            <person name="Kawahara Y."/>
            <person name="Wakimoto H."/>
            <person name="Yang C.C."/>
            <person name="Iwamoto M."/>
            <person name="Abe T."/>
            <person name="Yamada Y."/>
            <person name="Muto A."/>
            <person name="Inokuchi H."/>
            <person name="Ikemura T."/>
            <person name="Matsumoto T."/>
            <person name="Sasaki T."/>
            <person name="Itoh T."/>
        </authorList>
    </citation>
    <scope>NUCLEOTIDE SEQUENCE [LARGE SCALE GENOMIC DNA]</scope>
    <source>
        <strain evidence="2">cv. Nipponbare</strain>
    </source>
</reference>
<dbReference type="Proteomes" id="UP000059680">
    <property type="component" value="Chromosome 2"/>
</dbReference>
<proteinExistence type="predicted"/>
<evidence type="ECO:0000313" key="2">
    <source>
        <dbReference type="Proteomes" id="UP000059680"/>
    </source>
</evidence>
<dbReference type="Gramene" id="Os02t0665350-01">
    <property type="protein sequence ID" value="Os02t0665350-01"/>
    <property type="gene ID" value="Os02g0665350"/>
</dbReference>
<dbReference type="AlphaFoldDB" id="A0A0P0VN31"/>
<name>A0A0P0VN31_ORYSJ</name>
<keyword evidence="2" id="KW-1185">Reference proteome</keyword>
<organism evidence="1 2">
    <name type="scientific">Oryza sativa subsp. japonica</name>
    <name type="common">Rice</name>
    <dbReference type="NCBI Taxonomy" id="39947"/>
    <lineage>
        <taxon>Eukaryota</taxon>
        <taxon>Viridiplantae</taxon>
        <taxon>Streptophyta</taxon>
        <taxon>Embryophyta</taxon>
        <taxon>Tracheophyta</taxon>
        <taxon>Spermatophyta</taxon>
        <taxon>Magnoliopsida</taxon>
        <taxon>Liliopsida</taxon>
        <taxon>Poales</taxon>
        <taxon>Poaceae</taxon>
        <taxon>BOP clade</taxon>
        <taxon>Oryzoideae</taxon>
        <taxon>Oryzeae</taxon>
        <taxon>Oryzinae</taxon>
        <taxon>Oryza</taxon>
        <taxon>Oryza sativa</taxon>
    </lineage>
</organism>
<accession>A0A0P0VN31</accession>
<reference evidence="1 2" key="3">
    <citation type="journal article" date="2013" name="Rice">
        <title>Improvement of the Oryza sativa Nipponbare reference genome using next generation sequence and optical map data.</title>
        <authorList>
            <person name="Kawahara Y."/>
            <person name="de la Bastide M."/>
            <person name="Hamilton J.P."/>
            <person name="Kanamori H."/>
            <person name="McCombie W.R."/>
            <person name="Ouyang S."/>
            <person name="Schwartz D.C."/>
            <person name="Tanaka T."/>
            <person name="Wu J."/>
            <person name="Zhou S."/>
            <person name="Childs K.L."/>
            <person name="Davidson R.M."/>
            <person name="Lin H."/>
            <person name="Quesada-Ocampo L."/>
            <person name="Vaillancourt B."/>
            <person name="Sakai H."/>
            <person name="Lee S.S."/>
            <person name="Kim J."/>
            <person name="Numa H."/>
            <person name="Itoh T."/>
            <person name="Buell C.R."/>
            <person name="Matsumoto T."/>
        </authorList>
    </citation>
    <scope>NUCLEOTIDE SEQUENCE [LARGE SCALE GENOMIC DNA]</scope>
    <source>
        <strain evidence="2">cv. Nipponbare</strain>
    </source>
</reference>